<protein>
    <submittedName>
        <fullName evidence="2">Uncharacterized protein</fullName>
    </submittedName>
</protein>
<name>A0A2H0BRT4_9BACT</name>
<feature type="region of interest" description="Disordered" evidence="1">
    <location>
        <begin position="1"/>
        <end position="24"/>
    </location>
</feature>
<dbReference type="Proteomes" id="UP000231581">
    <property type="component" value="Unassembled WGS sequence"/>
</dbReference>
<comment type="caution">
    <text evidence="2">The sequence shown here is derived from an EMBL/GenBank/DDBJ whole genome shotgun (WGS) entry which is preliminary data.</text>
</comment>
<evidence type="ECO:0000313" key="2">
    <source>
        <dbReference type="EMBL" id="PIP60382.1"/>
    </source>
</evidence>
<sequence length="188" mass="20846">MSNSFLSEQPALEDGPEKAPELSPAVEAIEQDGELDEYAKAEIEAEKAFAEKLEKEKGFLGQAGEEDGSVTQAAAQVQTDEASAMQKDEVMTEVQSILQEGLAPLYATLPPDAKLRFQTKGLEVSTSITDMVKHLKVNTKKVLLLIRDWLLTIPSVNKFFLEQEAKIKTDKIVILEQTRKEDQQNTPL</sequence>
<dbReference type="EMBL" id="PCSZ01000067">
    <property type="protein sequence ID" value="PIP60382.1"/>
    <property type="molecule type" value="Genomic_DNA"/>
</dbReference>
<gene>
    <name evidence="2" type="ORF">COX00_03605</name>
</gene>
<reference evidence="2 3" key="1">
    <citation type="submission" date="2017-09" db="EMBL/GenBank/DDBJ databases">
        <title>Depth-based differentiation of microbial function through sediment-hosted aquifers and enrichment of novel symbionts in the deep terrestrial subsurface.</title>
        <authorList>
            <person name="Probst A.J."/>
            <person name="Ladd B."/>
            <person name="Jarett J.K."/>
            <person name="Geller-Mcgrath D.E."/>
            <person name="Sieber C.M."/>
            <person name="Emerson J.B."/>
            <person name="Anantharaman K."/>
            <person name="Thomas B.C."/>
            <person name="Malmstrom R."/>
            <person name="Stieglmeier M."/>
            <person name="Klingl A."/>
            <person name="Woyke T."/>
            <person name="Ryan C.M."/>
            <person name="Banfield J.F."/>
        </authorList>
    </citation>
    <scope>NUCLEOTIDE SEQUENCE [LARGE SCALE GENOMIC DNA]</scope>
    <source>
        <strain evidence="2">CG22_combo_CG10-13_8_21_14_all_47_17</strain>
    </source>
</reference>
<evidence type="ECO:0000313" key="3">
    <source>
        <dbReference type="Proteomes" id="UP000231581"/>
    </source>
</evidence>
<proteinExistence type="predicted"/>
<dbReference type="AlphaFoldDB" id="A0A2H0BRT4"/>
<organism evidence="2 3">
    <name type="scientific">Candidatus Uhrbacteria bacterium CG22_combo_CG10-13_8_21_14_all_47_17</name>
    <dbReference type="NCBI Taxonomy" id="1975041"/>
    <lineage>
        <taxon>Bacteria</taxon>
        <taxon>Candidatus Uhriibacteriota</taxon>
    </lineage>
</organism>
<accession>A0A2H0BRT4</accession>
<evidence type="ECO:0000256" key="1">
    <source>
        <dbReference type="SAM" id="MobiDB-lite"/>
    </source>
</evidence>